<evidence type="ECO:0000313" key="3">
    <source>
        <dbReference type="Proteomes" id="UP000292085"/>
    </source>
</evidence>
<feature type="domain" description="FecR protein" evidence="1">
    <location>
        <begin position="104"/>
        <end position="196"/>
    </location>
</feature>
<dbReference type="EMBL" id="SGIS01000072">
    <property type="protein sequence ID" value="RZF59219.1"/>
    <property type="molecule type" value="Genomic_DNA"/>
</dbReference>
<accession>A0A4Q6XR98</accession>
<proteinExistence type="predicted"/>
<dbReference type="Gene3D" id="2.60.120.1440">
    <property type="match status" value="1"/>
</dbReference>
<gene>
    <name evidence="2" type="ORF">EWE75_22885</name>
</gene>
<dbReference type="PIRSF" id="PIRSF018266">
    <property type="entry name" value="FecR"/>
    <property type="match status" value="1"/>
</dbReference>
<reference evidence="2 3" key="1">
    <citation type="submission" date="2019-02" db="EMBL/GenBank/DDBJ databases">
        <authorList>
            <person name="Li Y."/>
        </authorList>
    </citation>
    <scope>NUCLEOTIDE SEQUENCE [LARGE SCALE GENOMIC DNA]</scope>
    <source>
        <strain evidence="2 3">3-7</strain>
    </source>
</reference>
<dbReference type="InterPro" id="IPR006860">
    <property type="entry name" value="FecR"/>
</dbReference>
<keyword evidence="3" id="KW-1185">Reference proteome</keyword>
<name>A0A4Q6XR98_9SPHN</name>
<dbReference type="Pfam" id="PF04773">
    <property type="entry name" value="FecR"/>
    <property type="match status" value="1"/>
</dbReference>
<dbReference type="Proteomes" id="UP000292085">
    <property type="component" value="Unassembled WGS sequence"/>
</dbReference>
<protein>
    <submittedName>
        <fullName evidence="2">Iron dicitrate transport regulator FecR</fullName>
    </submittedName>
</protein>
<dbReference type="OrthoDB" id="9798846at2"/>
<dbReference type="AlphaFoldDB" id="A0A4Q6XR98"/>
<dbReference type="GO" id="GO:0016989">
    <property type="term" value="F:sigma factor antagonist activity"/>
    <property type="evidence" value="ECO:0007669"/>
    <property type="project" value="TreeGrafter"/>
</dbReference>
<organism evidence="2 3">
    <name type="scientific">Sphingomonas populi</name>
    <dbReference type="NCBI Taxonomy" id="2484750"/>
    <lineage>
        <taxon>Bacteria</taxon>
        <taxon>Pseudomonadati</taxon>
        <taxon>Pseudomonadota</taxon>
        <taxon>Alphaproteobacteria</taxon>
        <taxon>Sphingomonadales</taxon>
        <taxon>Sphingomonadaceae</taxon>
        <taxon>Sphingomonas</taxon>
    </lineage>
</organism>
<dbReference type="PANTHER" id="PTHR30273">
    <property type="entry name" value="PERIPLASMIC SIGNAL SENSOR AND SIGMA FACTOR ACTIVATOR FECR-RELATED"/>
    <property type="match status" value="1"/>
</dbReference>
<dbReference type="PANTHER" id="PTHR30273:SF2">
    <property type="entry name" value="PROTEIN FECR"/>
    <property type="match status" value="1"/>
</dbReference>
<evidence type="ECO:0000259" key="1">
    <source>
        <dbReference type="Pfam" id="PF04773"/>
    </source>
</evidence>
<dbReference type="InterPro" id="IPR012373">
    <property type="entry name" value="Ferrdict_sens_TM"/>
</dbReference>
<sequence>MDTEASAWAARLDRGLNVEEEAALDTWLIADRRHQGAFLRQRAALSLLDRARALHGKPADPVIEEVSVAPDHAPSRRRLLSYGTGLAAALTVGATWQFWPRARRIKTDVGEIRHIPLEDGSVAMVNSGSALRIAFTEHRRDVTLASGEAWFQVAKNHSRPFTVAAGPAVAQAVGTAFDVRRHADSTEIIVTEGTVKVWPLAATQEAVLIEAGHRVVVDRYSNLRRGLLDGSASDQRLAWREGRIVLDRMKLGAAVEEFNRYHVEQLEIDPSLSDREVVGWFSTDDINGFATTAASLVGGHVERDGSTIWIKKSSVE</sequence>
<evidence type="ECO:0000313" key="2">
    <source>
        <dbReference type="EMBL" id="RZF59219.1"/>
    </source>
</evidence>
<comment type="caution">
    <text evidence="2">The sequence shown here is derived from an EMBL/GenBank/DDBJ whole genome shotgun (WGS) entry which is preliminary data.</text>
</comment>